<comment type="caution">
    <text evidence="3">The sequence shown here is derived from an EMBL/GenBank/DDBJ whole genome shotgun (WGS) entry which is preliminary data.</text>
</comment>
<evidence type="ECO:0000259" key="2">
    <source>
        <dbReference type="PROSITE" id="PS50835"/>
    </source>
</evidence>
<dbReference type="Pfam" id="PF00089">
    <property type="entry name" value="Trypsin"/>
    <property type="match status" value="1"/>
</dbReference>
<keyword evidence="4" id="KW-1185">Reference proteome</keyword>
<dbReference type="InterPro" id="IPR007110">
    <property type="entry name" value="Ig-like_dom"/>
</dbReference>
<reference evidence="3 4" key="1">
    <citation type="submission" date="2019-07" db="EMBL/GenBank/DDBJ databases">
        <title>New species of Amycolatopsis and Streptomyces.</title>
        <authorList>
            <person name="Duangmal K."/>
            <person name="Teo W.F.A."/>
            <person name="Lipun K."/>
        </authorList>
    </citation>
    <scope>NUCLEOTIDE SEQUENCE [LARGE SCALE GENOMIC DNA]</scope>
    <source>
        <strain evidence="3 4">JCM 30562</strain>
    </source>
</reference>
<dbReference type="PANTHER" id="PTHR24260:SF132">
    <property type="entry name" value="PEPTIDASE S1 DOMAIN-CONTAINING PROTEIN"/>
    <property type="match status" value="1"/>
</dbReference>
<dbReference type="InterPro" id="IPR051333">
    <property type="entry name" value="CLIP_Serine_Protease"/>
</dbReference>
<protein>
    <submittedName>
        <fullName evidence="3">Trypsin-like serine protease</fullName>
    </submittedName>
</protein>
<dbReference type="SUPFAM" id="SSF50494">
    <property type="entry name" value="Trypsin-like serine proteases"/>
    <property type="match status" value="1"/>
</dbReference>
<sequence>MGDVLQRGNFAVLAGDKCSPRLGGVVDQTSMLCAEGTTPGTTVCPGDSGGPLMADLPGRPVQVGITSFAGEVEGLTCGQPSPAGFTDVGRVREWALSPGLALAPVPEGVPVIKGEAKADGTLLCEQPDWRGRPTAVTTEWYRQNTDSTGFVFFTPIPGATTDRMTVPADVAGTSVDCLVTAYSGGGKVTVLADAIPIPAQ</sequence>
<dbReference type="InterPro" id="IPR033116">
    <property type="entry name" value="TRYPSIN_SER"/>
</dbReference>
<dbReference type="InterPro" id="IPR043504">
    <property type="entry name" value="Peptidase_S1_PA_chymotrypsin"/>
</dbReference>
<dbReference type="Gene3D" id="2.40.10.10">
    <property type="entry name" value="Trypsin-like serine proteases"/>
    <property type="match status" value="1"/>
</dbReference>
<dbReference type="PROSITE" id="PS50240">
    <property type="entry name" value="TRYPSIN_DOM"/>
    <property type="match status" value="1"/>
</dbReference>
<accession>A0A558ADG8</accession>
<dbReference type="PANTHER" id="PTHR24260">
    <property type="match status" value="1"/>
</dbReference>
<dbReference type="Proteomes" id="UP000318578">
    <property type="component" value="Unassembled WGS sequence"/>
</dbReference>
<organism evidence="3 4">
    <name type="scientific">Amycolatopsis acidiphila</name>
    <dbReference type="NCBI Taxonomy" id="715473"/>
    <lineage>
        <taxon>Bacteria</taxon>
        <taxon>Bacillati</taxon>
        <taxon>Actinomycetota</taxon>
        <taxon>Actinomycetes</taxon>
        <taxon>Pseudonocardiales</taxon>
        <taxon>Pseudonocardiaceae</taxon>
        <taxon>Amycolatopsis</taxon>
    </lineage>
</organism>
<evidence type="ECO:0000313" key="3">
    <source>
        <dbReference type="EMBL" id="TVT22311.1"/>
    </source>
</evidence>
<dbReference type="PROSITE" id="PS50835">
    <property type="entry name" value="IG_LIKE"/>
    <property type="match status" value="1"/>
</dbReference>
<dbReference type="Gene3D" id="2.60.40.2700">
    <property type="match status" value="1"/>
</dbReference>
<dbReference type="OrthoDB" id="5243523at2"/>
<keyword evidence="3" id="KW-0378">Hydrolase</keyword>
<evidence type="ECO:0000259" key="1">
    <source>
        <dbReference type="PROSITE" id="PS50240"/>
    </source>
</evidence>
<dbReference type="GO" id="GO:0006508">
    <property type="term" value="P:proteolysis"/>
    <property type="evidence" value="ECO:0007669"/>
    <property type="project" value="UniProtKB-KW"/>
</dbReference>
<dbReference type="EMBL" id="VJZA01000019">
    <property type="protein sequence ID" value="TVT22311.1"/>
    <property type="molecule type" value="Genomic_DNA"/>
</dbReference>
<feature type="domain" description="Peptidase S1" evidence="1">
    <location>
        <begin position="1"/>
        <end position="94"/>
    </location>
</feature>
<dbReference type="AlphaFoldDB" id="A0A558ADG8"/>
<dbReference type="InterPro" id="IPR001254">
    <property type="entry name" value="Trypsin_dom"/>
</dbReference>
<proteinExistence type="predicted"/>
<dbReference type="RefSeq" id="WP_144638383.1">
    <property type="nucleotide sequence ID" value="NZ_BNAX01000006.1"/>
</dbReference>
<evidence type="ECO:0000313" key="4">
    <source>
        <dbReference type="Proteomes" id="UP000318578"/>
    </source>
</evidence>
<dbReference type="InterPro" id="IPR009003">
    <property type="entry name" value="Peptidase_S1_PA"/>
</dbReference>
<feature type="domain" description="Ig-like" evidence="2">
    <location>
        <begin position="98"/>
        <end position="189"/>
    </location>
</feature>
<dbReference type="GO" id="GO:0004252">
    <property type="term" value="F:serine-type endopeptidase activity"/>
    <property type="evidence" value="ECO:0007669"/>
    <property type="project" value="InterPro"/>
</dbReference>
<gene>
    <name evidence="3" type="ORF">FNH06_14140</name>
</gene>
<dbReference type="PROSITE" id="PS00135">
    <property type="entry name" value="TRYPSIN_SER"/>
    <property type="match status" value="1"/>
</dbReference>
<name>A0A558ADG8_9PSEU</name>
<keyword evidence="3" id="KW-0645">Protease</keyword>